<gene>
    <name evidence="2" type="ORF">EG328_000958</name>
</gene>
<evidence type="ECO:0000313" key="2">
    <source>
        <dbReference type="EMBL" id="KAE9988014.1"/>
    </source>
</evidence>
<dbReference type="EMBL" id="WNWS01000012">
    <property type="protein sequence ID" value="KAE9988014.1"/>
    <property type="molecule type" value="Genomic_DNA"/>
</dbReference>
<name>A0A8H3Z769_VENIN</name>
<feature type="chain" id="PRO_5034380433" evidence="1">
    <location>
        <begin position="22"/>
        <end position="69"/>
    </location>
</feature>
<proteinExistence type="predicted"/>
<dbReference type="Proteomes" id="UP000447873">
    <property type="component" value="Unassembled WGS sequence"/>
</dbReference>
<protein>
    <submittedName>
        <fullName evidence="2">Uncharacterized protein</fullName>
    </submittedName>
</protein>
<feature type="signal peptide" evidence="1">
    <location>
        <begin position="1"/>
        <end position="21"/>
    </location>
</feature>
<keyword evidence="1" id="KW-0732">Signal</keyword>
<accession>A0A8H3Z769</accession>
<evidence type="ECO:0000313" key="3">
    <source>
        <dbReference type="Proteomes" id="UP000447873"/>
    </source>
</evidence>
<evidence type="ECO:0000256" key="1">
    <source>
        <dbReference type="SAM" id="SignalP"/>
    </source>
</evidence>
<sequence>MQFLSITAVLLNLVLIQDVSAAICTTGRPAQCQEVPCKTLTNEPGFVCSNEVWSPPDVFVWRSFADMLE</sequence>
<reference evidence="2 3" key="1">
    <citation type="submission" date="2018-12" db="EMBL/GenBank/DDBJ databases">
        <title>Venturia inaequalis Genome Resource.</title>
        <authorList>
            <person name="Lichtner F.J."/>
        </authorList>
    </citation>
    <scope>NUCLEOTIDE SEQUENCE [LARGE SCALE GENOMIC DNA]</scope>
    <source>
        <strain evidence="2 3">120213</strain>
    </source>
</reference>
<comment type="caution">
    <text evidence="2">The sequence shown here is derived from an EMBL/GenBank/DDBJ whole genome shotgun (WGS) entry which is preliminary data.</text>
</comment>
<organism evidence="2 3">
    <name type="scientific">Venturia inaequalis</name>
    <name type="common">Apple scab fungus</name>
    <dbReference type="NCBI Taxonomy" id="5025"/>
    <lineage>
        <taxon>Eukaryota</taxon>
        <taxon>Fungi</taxon>
        <taxon>Dikarya</taxon>
        <taxon>Ascomycota</taxon>
        <taxon>Pezizomycotina</taxon>
        <taxon>Dothideomycetes</taxon>
        <taxon>Pleosporomycetidae</taxon>
        <taxon>Venturiales</taxon>
        <taxon>Venturiaceae</taxon>
        <taxon>Venturia</taxon>
    </lineage>
</organism>
<dbReference type="AlphaFoldDB" id="A0A8H3Z769"/>